<evidence type="ECO:0000256" key="8">
    <source>
        <dbReference type="ARBA" id="ARBA00023163"/>
    </source>
</evidence>
<dbReference type="VEuPathDB" id="FungiDB:EMCG_01407"/>
<feature type="compositionally biased region" description="Polar residues" evidence="12">
    <location>
        <begin position="154"/>
        <end position="163"/>
    </location>
</feature>
<gene>
    <name evidence="14" type="ORF">EMCG_01407</name>
</gene>
<keyword evidence="9" id="KW-0539">Nucleus</keyword>
<feature type="compositionally biased region" description="Low complexity" evidence="12">
    <location>
        <begin position="88"/>
        <end position="103"/>
    </location>
</feature>
<dbReference type="InterPro" id="IPR019035">
    <property type="entry name" value="Mediator_Med12"/>
</dbReference>
<evidence type="ECO:0000256" key="1">
    <source>
        <dbReference type="ARBA" id="ARBA00004123"/>
    </source>
</evidence>
<evidence type="ECO:0000256" key="2">
    <source>
        <dbReference type="ARBA" id="ARBA00010289"/>
    </source>
</evidence>
<keyword evidence="7" id="KW-0010">Activator</keyword>
<accession>A0A0G2I2D9</accession>
<dbReference type="SMART" id="SM01281">
    <property type="entry name" value="Med12"/>
    <property type="match status" value="1"/>
</dbReference>
<comment type="caution">
    <text evidence="14">The sequence shown here is derived from an EMBL/GenBank/DDBJ whole genome shotgun (WGS) entry which is preliminary data.</text>
</comment>
<keyword evidence="5" id="KW-0678">Repressor</keyword>
<feature type="domain" description="Mediator complex subunit Med12" evidence="13">
    <location>
        <begin position="294"/>
        <end position="357"/>
    </location>
</feature>
<sequence length="1643" mass="181999">MIPHPSSHRPPSRPAPPNRRPSAPSVLYAALEPPPAIDSRSQQNAVIDLTDSDCDDMADVGRPAKRLRLDTGNEHPSPSLDHHDHSQHQQQEQQYQNQNQSNPQHHESSTADEAPESSMNPLDLMNASSTEQAARPPWSFRSDIPRSDAGGPPESSQWPQSASLPPLPIRPWKYGSQERYPAGTTKPKDGMERGEVKTIPYRIAIPSVAPRFADKKPADFAPWTGSHPEDVLSEHTAKQGFYDRVQVSSNESASARSSLYSQLKHRSGLKLLSSVFTAALEKRQAQCTVATASTFRPPPRVTLTDIKREAWLRDLANPSVPLRRLSRTIPHGIRGKVLLDQCLGKSIPICRAIWLAKCVGANELRAFKRKGTSAGVASGLETKWVRDWTISVQQFIEGVIASFGDASWRLKLTYSIRLSARLFLEHLIEQDHFLDWFLTSLDNASLEHLPVWLLMVGVYWQNIVRYRKRGRRLAECLLEKLRLAAETDQNGHLNPLTQRLSRLTKTFSLTHPSSFILPRSWAKYENVLLSCLDMNILDDRASFEKLRTRNTRVCRLNNGRAKPARSPHQRLIQLLDSSSDISTICTECLNISRDYNMLATKVIEWASTSFRYGPARTYTAVRIFRRWKKTGIDMDLHLLSFLMQDHQRSGVRLLDVYHVICELVRSQSFSVAKYLQWLMARGVVSNVSGFQQKHILGVIELLGHLPSGRLPSHIWNLRNTLLSRTGFSVALEGDIIQRIKASVRRRLPNVFPKLPVDRDAEMTDDVNLASLSWTVRSEIGNWIRDQVASHVKDSLKSAMDRDFASEVKTSALTPQEFFEVRYILECLGDLSMLADVLKYASGSDSVTVLASAVDTLNYHLDSFTAIGATSDLFKSFTGAYARIGKTELSVQDLIASLLDVAIKLPAELPTVAVLRRDQLQRDRKLAMAASSPVSDHIVDTLNTANPTFTEELDQLLASGNSMDEVTMARIFDSLRKRLQAGSINGKQCAHETARYFAQLRPFNAKFFDNLMIKWVISVLKSSPRPNLSAILPPLIGVGCVTLHSFYVLAKALLHSDAHKKTIPNLAELRFNMIRLLDGRLSNGNGSQDLVAYRFKIARQEYMRQFSGEALGLMQDLLAEVSDGGTDSPPKQFNSDLLNTTVTPLLCEIIVRHPAIVGVGCADRLLEKFPACMNLTNRALGCLLVSQVQSGLVAAEETIESINDFSLPFCLMRLRLLFGFECDGDVKKRIYDAVFEAAKSNVHKGQSYWVDVVGTLHADAAKEIRQRAEEQLLSLVLSSNSLPTSPTSESNRPSGCNNVSALVCLRIVEDLSFSVPETGIPSLGPMLVEKMNMILHKVTVLENSIMNSNTSQDNDQSSAISQSHATQEYVITFWFSIILRLVSIHRSTFAPGTLSKSDLGDQTRLLISISCIALSKTLSPKMPPSQPHPFLSTVPLVPGTLLQESQTQHLQGTNTGISTNLQTQALDVAATLLDSIPDDARHQCARFLCDRCPPFLHPQNDPRLLFLLGPLAADTQPSSSSSSTSQSSQQQPVAPTPPQATPGTPATPATPTATISVSVGAGAPSSFSQQLQSGNIYNTASFIPFDDPNSLVGKLRVQQRGRIVAPYPLRPWEMLEESAPVIGVNDTAVNLGLFGARRVRGDVM</sequence>
<evidence type="ECO:0000256" key="5">
    <source>
        <dbReference type="ARBA" id="ARBA00022491"/>
    </source>
</evidence>
<evidence type="ECO:0000256" key="7">
    <source>
        <dbReference type="ARBA" id="ARBA00023159"/>
    </source>
</evidence>
<feature type="compositionally biased region" description="Basic residues" evidence="12">
    <location>
        <begin position="1"/>
        <end position="11"/>
    </location>
</feature>
<evidence type="ECO:0000256" key="6">
    <source>
        <dbReference type="ARBA" id="ARBA00023015"/>
    </source>
</evidence>
<dbReference type="PANTHER" id="PTHR46567:SF1">
    <property type="entry name" value="MEDIATOR OF RNA POLYMERASE II TRANSCRIPTION SUBUNIT 12"/>
    <property type="match status" value="1"/>
</dbReference>
<dbReference type="InterPro" id="IPR057344">
    <property type="entry name" value="ARM_SRB8"/>
</dbReference>
<feature type="region of interest" description="Disordered" evidence="12">
    <location>
        <begin position="1"/>
        <end position="192"/>
    </location>
</feature>
<protein>
    <recommendedName>
        <fullName evidence="4">Mediator of RNA polymerase II transcription subunit 12</fullName>
    </recommendedName>
    <alternativeName>
        <fullName evidence="11">Mediator complex subunit 12</fullName>
    </alternativeName>
</protein>
<comment type="subunit">
    <text evidence="3">Component of the SRB8-11 complex, which itself associates with the Mediator complex.</text>
</comment>
<dbReference type="PANTHER" id="PTHR46567">
    <property type="entry name" value="MEDIATOR OF RNA POLYMERASE II TRANSCRIPTION SUBUNIT 12"/>
    <property type="match status" value="1"/>
</dbReference>
<evidence type="ECO:0000256" key="11">
    <source>
        <dbReference type="ARBA" id="ARBA00032010"/>
    </source>
</evidence>
<evidence type="ECO:0000313" key="15">
    <source>
        <dbReference type="Proteomes" id="UP000034164"/>
    </source>
</evidence>
<evidence type="ECO:0000256" key="12">
    <source>
        <dbReference type="SAM" id="MobiDB-lite"/>
    </source>
</evidence>
<evidence type="ECO:0000256" key="4">
    <source>
        <dbReference type="ARBA" id="ARBA00019622"/>
    </source>
</evidence>
<comment type="subcellular location">
    <subcellularLocation>
        <location evidence="1">Nucleus</location>
    </subcellularLocation>
</comment>
<evidence type="ECO:0000256" key="10">
    <source>
        <dbReference type="ARBA" id="ARBA00025661"/>
    </source>
</evidence>
<comment type="function">
    <text evidence="10">Component of the SRB8-11 complex. The SRB8-11 complex is a regulatory module of the Mediator complex which is itself involved in regulation of basal and activated RNA polymerase II-dependent transcription. The SRB8-11 complex may be involved in the transcriptional repression of a subset of genes regulated by Mediator. It may inhibit the association of the Mediator complex with RNA polymerase II to form the holoenzyme complex.</text>
</comment>
<proteinExistence type="inferred from homology"/>
<dbReference type="OrthoDB" id="20828at2759"/>
<organism evidence="14 15">
    <name type="scientific">[Emmonsia] crescens</name>
    <dbReference type="NCBI Taxonomy" id="73230"/>
    <lineage>
        <taxon>Eukaryota</taxon>
        <taxon>Fungi</taxon>
        <taxon>Dikarya</taxon>
        <taxon>Ascomycota</taxon>
        <taxon>Pezizomycotina</taxon>
        <taxon>Eurotiomycetes</taxon>
        <taxon>Eurotiomycetidae</taxon>
        <taxon>Onygenales</taxon>
        <taxon>Ajellomycetaceae</taxon>
        <taxon>Emergomyces</taxon>
    </lineage>
</organism>
<reference evidence="15" key="1">
    <citation type="journal article" date="2015" name="PLoS Genet.">
        <title>The dynamic genome and transcriptome of the human fungal pathogen Blastomyces and close relative Emmonsia.</title>
        <authorList>
            <person name="Munoz J.F."/>
            <person name="Gauthier G.M."/>
            <person name="Desjardins C.A."/>
            <person name="Gallo J.E."/>
            <person name="Holder J."/>
            <person name="Sullivan T.D."/>
            <person name="Marty A.J."/>
            <person name="Carmen J.C."/>
            <person name="Chen Z."/>
            <person name="Ding L."/>
            <person name="Gujja S."/>
            <person name="Magrini V."/>
            <person name="Misas E."/>
            <person name="Mitreva M."/>
            <person name="Priest M."/>
            <person name="Saif S."/>
            <person name="Whiston E.A."/>
            <person name="Young S."/>
            <person name="Zeng Q."/>
            <person name="Goldman W.E."/>
            <person name="Mardis E.R."/>
            <person name="Taylor J.W."/>
            <person name="McEwen J.G."/>
            <person name="Clay O.K."/>
            <person name="Klein B.S."/>
            <person name="Cuomo C.A."/>
        </authorList>
    </citation>
    <scope>NUCLEOTIDE SEQUENCE [LARGE SCALE GENOMIC DNA]</scope>
    <source>
        <strain evidence="15">UAMH 3008</strain>
    </source>
</reference>
<feature type="compositionally biased region" description="Low complexity" evidence="12">
    <location>
        <begin position="1540"/>
        <end position="1551"/>
    </location>
</feature>
<dbReference type="GO" id="GO:0003712">
    <property type="term" value="F:transcription coregulator activity"/>
    <property type="evidence" value="ECO:0007669"/>
    <property type="project" value="InterPro"/>
</dbReference>
<name>A0A0G2I2D9_9EURO</name>
<evidence type="ECO:0000256" key="9">
    <source>
        <dbReference type="ARBA" id="ARBA00023242"/>
    </source>
</evidence>
<dbReference type="Pfam" id="PF25326">
    <property type="entry name" value="ARM_SRB8"/>
    <property type="match status" value="1"/>
</dbReference>
<dbReference type="Proteomes" id="UP000034164">
    <property type="component" value="Unassembled WGS sequence"/>
</dbReference>
<evidence type="ECO:0000313" key="14">
    <source>
        <dbReference type="EMBL" id="KKZ64528.1"/>
    </source>
</evidence>
<feature type="compositionally biased region" description="Low complexity" evidence="12">
    <location>
        <begin position="1514"/>
        <end position="1532"/>
    </location>
</feature>
<comment type="similarity">
    <text evidence="2">Belongs to the Mediator complex subunit 12 family.</text>
</comment>
<keyword evidence="6" id="KW-0805">Transcription regulation</keyword>
<dbReference type="GO" id="GO:0006357">
    <property type="term" value="P:regulation of transcription by RNA polymerase II"/>
    <property type="evidence" value="ECO:0007669"/>
    <property type="project" value="InterPro"/>
</dbReference>
<evidence type="ECO:0000256" key="3">
    <source>
        <dbReference type="ARBA" id="ARBA00011629"/>
    </source>
</evidence>
<dbReference type="Pfam" id="PF09497">
    <property type="entry name" value="Med12"/>
    <property type="match status" value="1"/>
</dbReference>
<dbReference type="EMBL" id="LCZI01000780">
    <property type="protein sequence ID" value="KKZ64528.1"/>
    <property type="molecule type" value="Genomic_DNA"/>
</dbReference>
<dbReference type="GO" id="GO:0016592">
    <property type="term" value="C:mediator complex"/>
    <property type="evidence" value="ECO:0007669"/>
    <property type="project" value="InterPro"/>
</dbReference>
<keyword evidence="8" id="KW-0804">Transcription</keyword>
<evidence type="ECO:0000259" key="13">
    <source>
        <dbReference type="SMART" id="SM01281"/>
    </source>
</evidence>
<feature type="region of interest" description="Disordered" evidence="12">
    <location>
        <begin position="1514"/>
        <end position="1551"/>
    </location>
</feature>